<sequence length="3005" mass="324079" precursor="true">MYTMYATKRLKINFNNMKNLLLFLAIALTTNFSHAQTGPGGVGNASGADGQPELKLWLIPDSLSLTDGNDVATWSDYSGNANDLTQGNSSYTPIFRENEASINNHDYLEFSKSDNRIVRNPFDIPTSAVAVFMVLKTSDSGDGLVSYAVPGQSNEYLFYQSNNHNTYIGGNSKSLGVNYSDGNWKIFAHQWRNTDGRLYLHIDGTEQANTTHRSGYTITENGSLAIGGEQDDVDGGYNADQAFQGDIAEIIMYGSSLLQADRVVIENYLAQKYGLDGNLTTDRFDPTDASYIVDMSGVGKEDDGVNELNSAGLVVTENANFDVGDYIFAAHDGTVNSIDDSPNAAASIEATWARNWYLEKSGTAVDATIAFDFSEGIDGDYPSNVTNYRLLYKLNPGDTYQVVTTAATGVQNGDQVYFDVTDGNISNGYYTLGTVDETDSPLDGLPARTWYTLISGDWDNWQTWTLDPSGALPDNPDEATPMDDPIDRVVILSGRSITVNDNNLQNAYLKIDGELNLQDHTGHSFNEIDGSGRLVLAADNFPSGDATHFTSAGEGEGTVVYEGTSYTLNQALSFYNLNIELDNETDKLTLMADYDIAGDFVIDTGEFQINDNSSTTGLNIELLGNASISEAGKVLTGTGNARHQFNFYGDLTNNGILEFTNRASADYNNEATNGIVDANFLNASKNQLVLCNNTSNFYRIEINKGTDATYELQILADDPAYFNLYGYARDGHGATAQLADNDNALGLIKGTVRLGNNVDVPVLNNTGNYNVSEGARLWVDGGSVAKNDGTAIVPYGKVLVSRGTLEAKVQSGLTTRDKGLIKITGGTLNTNQIRTSVLGVDNVGGYVQTGGTTNILGASEGETTNTDYYAFNLTYGGNVFNMSGGTLHIHDAQGKGGLFIASEESNQNVTGGTVIFELSDGNDFAITSTSPFWDVVLRNTSGGSGSHLLTNGEDVGSTDEDLAAQPLVVLNDLTIEDDAFLDHDGNDVTIGGDFSISEDAAQRGTNNYGYLYDGSKPNATTFNGDDDATFYIGFPDAEIEEWELYINRLVLNKPSGKILTIDSDAENNVYNVSGGWKARILRLDSVKVESGILDQTDYAIRLTGNVINYDQIGTYDGSTHDDALIMLAWSDYDIETTDNAIFGNVKLNVGNNQVVSFSSDVYIKRLSYRHGRIYPGVNLLKIDEIDYSLGTADDRARFDWDQDGTIQNDEKGILGPNDMFVFDGNVSDGGLSLKITGNGSYTFPIGIGLDGTELLHNSSKYTPAEVTVSNYFDDGYITITPVDGELQTTDLSGGDLVSYYWRVDYEDFSTEPTVKYEFYYYESDLDGSLNEASFVPGKVLDGGYYTRTYENDNTQVSDESDTDGVWNKITFNDHDGGGNGFTLERANYTAGESGRFIGTPDIYYSRNAFFGAPGSCESGCDIDAQDGAPYCGCAGVTWDFYDNDWNGSYNGGNGGSGGASRYVCWSLDDHDGDPANSLPGQGDIVEIGQCARVVFYDEQVTFAKVVNNGVMSFETNSNLDSYTSDLGVVDGEGTVFFDLNNGGSSPASLPDGDFGSLNNGFVSYSGSKFLFRIRDDANYQIPDNISIYPNVDFFSSSSNSGAFRNNSSGDFGDLRKFTLPDEDITMNGNLIIQAGARVLLNTTDNGDITVKGNMTLGTTPNPTGRIGALYFQNSGVERTFTVEGDILIRNGDHRDGDGDGANDHSIIEVLNGGSDGLEHTLKVYGNITLEDKGKLDLFGDDAVAVLEIAGESNNSFTQDGTSTDPELYRVVMNKGTDTTYSFTMNNDFNLNGPTSGIDVDKAITLENGKLILNHQDIEVNLNTGGDDFQIPSTAALEISDGKAYVNGGSGILLDGVLTLNGGQLDMSGGDNYIEYSASGNASLSISADTLIVGSQVRRSLTASEGVLKYNQTGGVVILGNDDAPENDRAILEVLNDDSEFNLTNGKLIIARAQDNPEIASLYLNPNLSNLQNNGKIQLGYNNTPSNEVIGIYSQIDLPNLRVDNSSGQMPTIKQWVVPLTISDSLIIDAGAELNADGRDLYVKGDIIVNGTFTPNGNTTYLNGADQQEITGSPAFYNLTKSTATTLALNNDVTVNNVFSMPSGTLVDNDNTFAVKGNINFGGTHNWGGSGNGIVLNGGSEQIMSGAGTYGLLAIDNAEGVSIDPGSGSGITITSELQLNEGIFDIDQYLLLLQTNANITTTNSFDENTLIQTNISFTDAGIKKEFPAISSTTDYEFPVGVEGKYTPVKFSIDNVDANGSIRLKAANEMQPTINDDDDECEPFNDSLNVLQYHWILEATGITNFTADMTMEYDPADALYDNPHGYDLTDYIAARILTYGTGANLNTWNKYDYANVDEPNNQLTFSFSGTDDVGISGDYTAGVEQSGPDGCNGAIPNKVTEFITVNSGCTWTNPNDWAVYDSEAGTTGPAGVDVPASGPRGAVIFVAENHTLTIPDNYISAYKTRIEAGATLDVGTTFGHRLGIVTGTGTLYLENGALPAGIYDSLFAAGGGTLHFGGNSIYTISGFLEVNNLKITGTSWKYFPNDNLSINGDLLIDNGYAYQNKNRDITIYGNIQLTSGRIRFDYAVYNQLIFAGNSDQSVTGEMMTPNKRAFNNIVINKPGGRLILNDNILIDRSLSLQNGIIQTGSANTFYLTASATMSGSSASSYINGPLKKSLNSSTDFTFPIGKNGYYRPLEIQNPAQTGDWTAEYFTNNSISDMGAGLSQVSPDNRWAVTGDNYSGTQTANVKLTWGTETNVSADPADYADLRVAYLEGGQWTDAGNSSYSGTQSSGYVISDAVSFSTKEFTIASASDNNPLPVSLIGFDASVTDNKVKVTWQTLNELNNDYFEVERSRDGVIFESVGRVQGAGNSSSLLNYSFTDQNPHYGISYYRLRQVDYDGTATVFPMQVVEITGIALNEPRLNIHPNPYTGGGLIVDIDGFDKTQDAHVMVADVSGNSVWSGRIAPTREQMTKTLQPQFERLKPGFYIIVVVSNDRKISTRVVKK</sequence>
<dbReference type="PROSITE" id="PS51828">
    <property type="entry name" value="PTX_2"/>
    <property type="match status" value="1"/>
</dbReference>
<dbReference type="GO" id="GO:0046872">
    <property type="term" value="F:metal ion binding"/>
    <property type="evidence" value="ECO:0007669"/>
    <property type="project" value="UniProtKB-KW"/>
</dbReference>
<comment type="cofactor">
    <cofactor evidence="1">
        <name>Ca(2+)</name>
        <dbReference type="ChEBI" id="CHEBI:29108"/>
    </cofactor>
</comment>
<dbReference type="STRING" id="1307839.L21SP5_02155"/>
<name>A0A0S2I1A2_9BACT</name>
<dbReference type="KEGG" id="blq:L21SP5_02155"/>
<dbReference type="PATRIC" id="fig|1307839.3.peg.2272"/>
<dbReference type="InterPro" id="IPR051360">
    <property type="entry name" value="Neuronal_Pentraxin_Related"/>
</dbReference>
<dbReference type="NCBIfam" id="TIGR04183">
    <property type="entry name" value="Por_Secre_tail"/>
    <property type="match status" value="1"/>
</dbReference>
<evidence type="ECO:0000256" key="3">
    <source>
        <dbReference type="ARBA" id="ARBA00022837"/>
    </source>
</evidence>
<keyword evidence="5" id="KW-0325">Glycoprotein</keyword>
<dbReference type="EMBL" id="CP013118">
    <property type="protein sequence ID" value="ALO15788.1"/>
    <property type="molecule type" value="Genomic_DNA"/>
</dbReference>
<dbReference type="PRINTS" id="PR00895">
    <property type="entry name" value="PENTAXIN"/>
</dbReference>
<feature type="domain" description="Pentraxin (PTX)" evidence="7">
    <location>
        <begin position="101"/>
        <end position="301"/>
    </location>
</feature>
<evidence type="ECO:0000256" key="2">
    <source>
        <dbReference type="ARBA" id="ARBA00022723"/>
    </source>
</evidence>
<evidence type="ECO:0000256" key="1">
    <source>
        <dbReference type="ARBA" id="ARBA00001913"/>
    </source>
</evidence>
<dbReference type="InterPro" id="IPR001759">
    <property type="entry name" value="PTX_dom"/>
</dbReference>
<dbReference type="Gene3D" id="2.60.120.200">
    <property type="match status" value="1"/>
</dbReference>
<dbReference type="OrthoDB" id="1109367at2"/>
<evidence type="ECO:0000259" key="7">
    <source>
        <dbReference type="PROSITE" id="PS51828"/>
    </source>
</evidence>
<keyword evidence="4" id="KW-1015">Disulfide bond</keyword>
<evidence type="ECO:0000313" key="8">
    <source>
        <dbReference type="EMBL" id="ALO15788.1"/>
    </source>
</evidence>
<evidence type="ECO:0000256" key="5">
    <source>
        <dbReference type="ARBA" id="ARBA00023180"/>
    </source>
</evidence>
<proteinExistence type="predicted"/>
<evidence type="ECO:0000256" key="6">
    <source>
        <dbReference type="SAM" id="SignalP"/>
    </source>
</evidence>
<evidence type="ECO:0000256" key="4">
    <source>
        <dbReference type="ARBA" id="ARBA00023157"/>
    </source>
</evidence>
<keyword evidence="9" id="KW-1185">Reference proteome</keyword>
<reference evidence="8 9" key="1">
    <citation type="submission" date="2015-11" db="EMBL/GenBank/DDBJ databases">
        <title>Description and complete genome sequence of a novel strain predominating in hypersaline microbial mats and representing a new family of the Bacteriodetes phylum.</title>
        <authorList>
            <person name="Spring S."/>
            <person name="Bunk B."/>
            <person name="Sproer C."/>
            <person name="Klenk H.-P."/>
        </authorList>
    </citation>
    <scope>NUCLEOTIDE SEQUENCE [LARGE SCALE GENOMIC DNA]</scope>
    <source>
        <strain evidence="8 9">L21-Spi-D4</strain>
    </source>
</reference>
<evidence type="ECO:0000313" key="9">
    <source>
        <dbReference type="Proteomes" id="UP000064893"/>
    </source>
</evidence>
<dbReference type="SMART" id="SM00159">
    <property type="entry name" value="PTX"/>
    <property type="match status" value="1"/>
</dbReference>
<dbReference type="Proteomes" id="UP000064893">
    <property type="component" value="Chromosome"/>
</dbReference>
<dbReference type="InterPro" id="IPR026444">
    <property type="entry name" value="Secre_tail"/>
</dbReference>
<feature type="chain" id="PRO_5006599349" description="Pentraxin (PTX) domain-containing protein" evidence="6">
    <location>
        <begin position="36"/>
        <end position="3005"/>
    </location>
</feature>
<dbReference type="PANTHER" id="PTHR19277">
    <property type="entry name" value="PENTRAXIN"/>
    <property type="match status" value="1"/>
</dbReference>
<protein>
    <recommendedName>
        <fullName evidence="7">Pentraxin (PTX) domain-containing protein</fullName>
    </recommendedName>
</protein>
<dbReference type="Pfam" id="PF00354">
    <property type="entry name" value="Pentaxin"/>
    <property type="match status" value="1"/>
</dbReference>
<gene>
    <name evidence="8" type="ORF">L21SP5_02155</name>
</gene>
<keyword evidence="3" id="KW-0106">Calcium</keyword>
<dbReference type="InterPro" id="IPR013320">
    <property type="entry name" value="ConA-like_dom_sf"/>
</dbReference>
<accession>A0A0S2I1A2</accession>
<dbReference type="PANTHER" id="PTHR19277:SF125">
    <property type="entry name" value="B6"/>
    <property type="match status" value="1"/>
</dbReference>
<dbReference type="SUPFAM" id="SSF49899">
    <property type="entry name" value="Concanavalin A-like lectins/glucanases"/>
    <property type="match status" value="1"/>
</dbReference>
<dbReference type="GO" id="GO:0004553">
    <property type="term" value="F:hydrolase activity, hydrolyzing O-glycosyl compounds"/>
    <property type="evidence" value="ECO:0007669"/>
    <property type="project" value="UniProtKB-ARBA"/>
</dbReference>
<feature type="signal peptide" evidence="6">
    <location>
        <begin position="1"/>
        <end position="35"/>
    </location>
</feature>
<keyword evidence="6" id="KW-0732">Signal</keyword>
<dbReference type="GO" id="GO:0005975">
    <property type="term" value="P:carbohydrate metabolic process"/>
    <property type="evidence" value="ECO:0007669"/>
    <property type="project" value="UniProtKB-ARBA"/>
</dbReference>
<organism evidence="8 9">
    <name type="scientific">Salinivirga cyanobacteriivorans</name>
    <dbReference type="NCBI Taxonomy" id="1307839"/>
    <lineage>
        <taxon>Bacteria</taxon>
        <taxon>Pseudomonadati</taxon>
        <taxon>Bacteroidota</taxon>
        <taxon>Bacteroidia</taxon>
        <taxon>Bacteroidales</taxon>
        <taxon>Salinivirgaceae</taxon>
        <taxon>Salinivirga</taxon>
    </lineage>
</organism>
<keyword evidence="2" id="KW-0479">Metal-binding</keyword>